<dbReference type="InterPro" id="IPR001173">
    <property type="entry name" value="Glyco_trans_2-like"/>
</dbReference>
<dbReference type="InterPro" id="IPR029044">
    <property type="entry name" value="Nucleotide-diphossugar_trans"/>
</dbReference>
<sequence>MLVSVVIIGRNEGERLTRCITSVKEMDFDPEKYEIIYVDSGSTDGSQENAEKLGARVFELDTDKPTAAKGRNKGCHEAKAPLLFFLDGDTIVDPGFLTKATTFLAEHEDVAAVSGFRKEIHPENSVYNKILDLEWLHHEGESQYCGGDTVMRRDALIEAGGYKEDLIAGEEPELCHRIRKNKWRIFTIAEPMTGHDLNIRQFSGYWRRNFRSGHACAEVAQLTDGETFGRESRYNWIQSFVYTGAGLTLIGFLHFWAIFPILAGYGLMVARNMFRNRWRKLPFGTALIYGMHAHLVWFPVVCGQIQFHWNRMRNRGGRIIEYK</sequence>
<reference evidence="4" key="1">
    <citation type="submission" date="2021-03" db="EMBL/GenBank/DDBJ databases">
        <authorList>
            <person name="Wang G."/>
        </authorList>
    </citation>
    <scope>NUCLEOTIDE SEQUENCE</scope>
    <source>
        <strain evidence="4">KCTC 12899</strain>
    </source>
</reference>
<feature type="transmembrane region" description="Helical" evidence="2">
    <location>
        <begin position="287"/>
        <end position="309"/>
    </location>
</feature>
<evidence type="ECO:0000259" key="3">
    <source>
        <dbReference type="Pfam" id="PF00535"/>
    </source>
</evidence>
<dbReference type="PANTHER" id="PTHR43630:SF2">
    <property type="entry name" value="GLYCOSYLTRANSFERASE"/>
    <property type="match status" value="1"/>
</dbReference>
<proteinExistence type="inferred from homology"/>
<comment type="similarity">
    <text evidence="1">Belongs to the glycosyltransferase 2 family. WaaE/KdtX subfamily.</text>
</comment>
<feature type="transmembrane region" description="Helical" evidence="2">
    <location>
        <begin position="240"/>
        <end position="267"/>
    </location>
</feature>
<keyword evidence="2" id="KW-0812">Transmembrane</keyword>
<evidence type="ECO:0000256" key="1">
    <source>
        <dbReference type="ARBA" id="ARBA00038494"/>
    </source>
</evidence>
<comment type="caution">
    <text evidence="4">The sequence shown here is derived from an EMBL/GenBank/DDBJ whole genome shotgun (WGS) entry which is preliminary data.</text>
</comment>
<keyword evidence="5" id="KW-1185">Reference proteome</keyword>
<feature type="domain" description="Glycosyltransferase 2-like" evidence="3">
    <location>
        <begin position="4"/>
        <end position="124"/>
    </location>
</feature>
<evidence type="ECO:0000256" key="2">
    <source>
        <dbReference type="SAM" id="Phobius"/>
    </source>
</evidence>
<evidence type="ECO:0000313" key="4">
    <source>
        <dbReference type="EMBL" id="MBO1321478.1"/>
    </source>
</evidence>
<dbReference type="Proteomes" id="UP000664417">
    <property type="component" value="Unassembled WGS sequence"/>
</dbReference>
<gene>
    <name evidence="4" type="ORF">J3U88_23550</name>
</gene>
<keyword evidence="2" id="KW-0472">Membrane</keyword>
<dbReference type="PANTHER" id="PTHR43630">
    <property type="entry name" value="POLY-BETA-1,6-N-ACETYL-D-GLUCOSAMINE SYNTHASE"/>
    <property type="match status" value="1"/>
</dbReference>
<dbReference type="RefSeq" id="WP_207861451.1">
    <property type="nucleotide sequence ID" value="NZ_JAFREP010000024.1"/>
</dbReference>
<keyword evidence="2" id="KW-1133">Transmembrane helix</keyword>
<dbReference type="AlphaFoldDB" id="A0A8J7U6I1"/>
<accession>A0A8J7U6I1</accession>
<dbReference type="EMBL" id="JAFREP010000024">
    <property type="protein sequence ID" value="MBO1321478.1"/>
    <property type="molecule type" value="Genomic_DNA"/>
</dbReference>
<protein>
    <submittedName>
        <fullName evidence="4">Glycosyltransferase family 2 protein</fullName>
    </submittedName>
</protein>
<dbReference type="Gene3D" id="3.90.550.10">
    <property type="entry name" value="Spore Coat Polysaccharide Biosynthesis Protein SpsA, Chain A"/>
    <property type="match status" value="1"/>
</dbReference>
<dbReference type="Pfam" id="PF00535">
    <property type="entry name" value="Glycos_transf_2"/>
    <property type="match status" value="1"/>
</dbReference>
<dbReference type="CDD" id="cd00761">
    <property type="entry name" value="Glyco_tranf_GTA_type"/>
    <property type="match status" value="1"/>
</dbReference>
<organism evidence="4 5">
    <name type="scientific">Acanthopleuribacter pedis</name>
    <dbReference type="NCBI Taxonomy" id="442870"/>
    <lineage>
        <taxon>Bacteria</taxon>
        <taxon>Pseudomonadati</taxon>
        <taxon>Acidobacteriota</taxon>
        <taxon>Holophagae</taxon>
        <taxon>Acanthopleuribacterales</taxon>
        <taxon>Acanthopleuribacteraceae</taxon>
        <taxon>Acanthopleuribacter</taxon>
    </lineage>
</organism>
<name>A0A8J7U6I1_9BACT</name>
<evidence type="ECO:0000313" key="5">
    <source>
        <dbReference type="Proteomes" id="UP000664417"/>
    </source>
</evidence>
<dbReference type="SUPFAM" id="SSF53448">
    <property type="entry name" value="Nucleotide-diphospho-sugar transferases"/>
    <property type="match status" value="1"/>
</dbReference>